<keyword evidence="2" id="KW-0732">Signal</keyword>
<dbReference type="EMBL" id="QEOB01000036">
    <property type="protein sequence ID" value="PVX70625.1"/>
    <property type="molecule type" value="Genomic_DNA"/>
</dbReference>
<name>A0ABX5K9S7_9BURK</name>
<feature type="chain" id="PRO_5045383214" description="PsiF repeat-containing protein" evidence="2">
    <location>
        <begin position="21"/>
        <end position="74"/>
    </location>
</feature>
<evidence type="ECO:0008006" key="5">
    <source>
        <dbReference type="Google" id="ProtNLM"/>
    </source>
</evidence>
<dbReference type="Proteomes" id="UP000245712">
    <property type="component" value="Unassembled WGS sequence"/>
</dbReference>
<sequence>MKVMPCLLVAMSLFATAAYAQGNHAQPSAATETATQNEAAPAAHKFGRVDHDRREDKKDDCVGPVSFCNIYFGS</sequence>
<keyword evidence="4" id="KW-1185">Reference proteome</keyword>
<feature type="signal peptide" evidence="2">
    <location>
        <begin position="1"/>
        <end position="20"/>
    </location>
</feature>
<evidence type="ECO:0000313" key="4">
    <source>
        <dbReference type="Proteomes" id="UP000245712"/>
    </source>
</evidence>
<feature type="compositionally biased region" description="Basic and acidic residues" evidence="1">
    <location>
        <begin position="47"/>
        <end position="58"/>
    </location>
</feature>
<feature type="region of interest" description="Disordered" evidence="1">
    <location>
        <begin position="25"/>
        <end position="58"/>
    </location>
</feature>
<accession>A0ABX5K9S7</accession>
<evidence type="ECO:0000256" key="2">
    <source>
        <dbReference type="SAM" id="SignalP"/>
    </source>
</evidence>
<comment type="caution">
    <text evidence="3">The sequence shown here is derived from an EMBL/GenBank/DDBJ whole genome shotgun (WGS) entry which is preliminary data.</text>
</comment>
<protein>
    <recommendedName>
        <fullName evidence="5">PsiF repeat-containing protein</fullName>
    </recommendedName>
</protein>
<reference evidence="3 4" key="1">
    <citation type="submission" date="2018-05" db="EMBL/GenBank/DDBJ databases">
        <title>Genomic Encyclopedia of Type Strains, Phase IV (KMG-V): Genome sequencing to study the core and pangenomes of soil and plant-associated prokaryotes.</title>
        <authorList>
            <person name="Whitman W."/>
        </authorList>
    </citation>
    <scope>NUCLEOTIDE SEQUENCE [LARGE SCALE GENOMIC DNA]</scope>
    <source>
        <strain evidence="3 4">SCZa-39</strain>
    </source>
</reference>
<proteinExistence type="predicted"/>
<feature type="compositionally biased region" description="Low complexity" evidence="1">
    <location>
        <begin position="29"/>
        <end position="43"/>
    </location>
</feature>
<evidence type="ECO:0000256" key="1">
    <source>
        <dbReference type="SAM" id="MobiDB-lite"/>
    </source>
</evidence>
<gene>
    <name evidence="3" type="ORF">C7402_1363</name>
</gene>
<evidence type="ECO:0000313" key="3">
    <source>
        <dbReference type="EMBL" id="PVX70625.1"/>
    </source>
</evidence>
<organism evidence="3 4">
    <name type="scientific">Paraburkholderia unamae</name>
    <dbReference type="NCBI Taxonomy" id="219649"/>
    <lineage>
        <taxon>Bacteria</taxon>
        <taxon>Pseudomonadati</taxon>
        <taxon>Pseudomonadota</taxon>
        <taxon>Betaproteobacteria</taxon>
        <taxon>Burkholderiales</taxon>
        <taxon>Burkholderiaceae</taxon>
        <taxon>Paraburkholderia</taxon>
    </lineage>
</organism>